<dbReference type="InterPro" id="IPR000237">
    <property type="entry name" value="GRIP_dom"/>
</dbReference>
<feature type="coiled-coil region" evidence="5">
    <location>
        <begin position="70"/>
        <end position="142"/>
    </location>
</feature>
<dbReference type="PROSITE" id="PS50913">
    <property type="entry name" value="GRIP"/>
    <property type="match status" value="1"/>
</dbReference>
<proteinExistence type="predicted"/>
<feature type="coiled-coil region" evidence="5">
    <location>
        <begin position="576"/>
        <end position="631"/>
    </location>
</feature>
<keyword evidence="8" id="KW-0675">Receptor</keyword>
<feature type="coiled-coil region" evidence="5">
    <location>
        <begin position="1198"/>
        <end position="1253"/>
    </location>
</feature>
<evidence type="ECO:0000259" key="7">
    <source>
        <dbReference type="PROSITE" id="PS50913"/>
    </source>
</evidence>
<dbReference type="Pfam" id="PF16704">
    <property type="entry name" value="Rab_bind"/>
    <property type="match status" value="1"/>
</dbReference>
<feature type="region of interest" description="Disordered" evidence="6">
    <location>
        <begin position="890"/>
        <end position="967"/>
    </location>
</feature>
<feature type="coiled-coil region" evidence="5">
    <location>
        <begin position="492"/>
        <end position="540"/>
    </location>
</feature>
<keyword evidence="3" id="KW-0597">Phosphoprotein</keyword>
<dbReference type="PANTHER" id="PTHR18902:SF25">
    <property type="entry name" value="GRIP AND COILED-COIL DOMAIN-CONTAINING PROTEIN 2"/>
    <property type="match status" value="1"/>
</dbReference>
<dbReference type="GO" id="GO:0005737">
    <property type="term" value="C:cytoplasm"/>
    <property type="evidence" value="ECO:0007669"/>
    <property type="project" value="UniProtKB-SubCell"/>
</dbReference>
<sequence>EVAKVASRPLPPLGRVEASRLTDVQQLKFRASNTHFSSSRRCLAVHGRTMAAPPEQPEKTPRLMVEEASREDLVKQVKRQLALLQKAKAKCDDLNKKCELKDATIEDLHAQRQRWQQDHAELQELRQAYQSLQEAQEKQYQSFQVLEEELATSNQNLVTWRHKYQEVLENLECTQSKMAALNQGTECLRQELQCLEEKNKVANSKIEQLSQSQKQLLAERALMQQQLNALDQEKSQEPAGSDSALEMSPGRMKKKIEELVAQCSNLMQERDMSNSAREALAQEAESANEEAASLRQKISVLLEERSSLENQRDEKINECNLLQEEKHGLERQLSDLYQTKEDLEAKEKEFAKILDDNSSLEKLLAEAVNESTELQESVNNLQEKLREAETEKLRLTEELETSKDLAFSESNRLKDVIKSLEDKLAAQIEQHQNVEHELKVSVCQQIESEKLIENLKASFSSCQQQKDLMDIVSTTAESSDTPDNQMALEKLKDAMEQEGKRAVTSVKDLEEALKKTQTEKAGLEEEIANIKKADQQLFEELQTSISKVSLLEKDLNRSFHEKQNIVDELCQVKDLQRFLEDEAAELQQECEKLKAQAGRLEADLDNDRLHIQKLEHELEAAECRDQQSLREVEMLRLQLKEMALQALKYQEAFRDCVPGNMEPHILWKVFHRICQIILEAAEKNLVDIQVEGLLPGIGATLVLNDFGDDTGAAGENREEDREGAVTAEAHEQLRSALENVEEQLKMTIRALNVLQFEKQAIEEELLLEKCRRDSLNKELTASAKQMYVLEEHMTGIEMQFEKKRRELNEKDEFLANALDQITGIRADFEKLEDMKQGHSRLSPEVCMLDSSGKEPGLQDFRKKQHVELLARLSHLELDLKRANHVTHLKAPNQAEASGSEQPETEGVGRGEARTAPVHGDRECDDVDIRQHCSDSPRDMEIETDENENFSDNSSSPRARLLKSSETQTQESTCEEVLMLKAELQAKSKLLDEVHSKLDDQLEQSEKLEAALIARSKDLQDCKNDVLKKDSELITLTTQLTNLKDRLLFYEKECARLCAVFQPEFNNEAKMQNDMLCEWYSAHRTMLKLLSQLISHASRQQHPQVLSDGNGDSNVLLEARRQHAALSEKLDSISFDEESSSSLPCVILRAVCQDLVTELALIKSFDQMLEMLSVGEAKVPLPKLQVEPEAERQDSYKEIAYLQRSLQEKEEKLAKFKALVLKFKKDVADKTKQMNFMEKELSDMKQELDMHAQASKQSVQNFQVLQNEYDSLQDKHEATLSMCKDLEGKLASSVNELDAAKHALVDATSEKNTLKQRNDVLTAEVMAWQECKAKLEAKLSSMESQASDAKEQEEKLLGRIKVLEEQVAEANKQLLAEKEEHTKTTAQLEKVQKESQIHKLLDLEIADFEHTVAELNKLVKEKNDQLDGTRKESLAYQSKIASLAEQISFLEDQKKADDERLLAYKETVANLKEELLKSRKCEEELRQAEVRLESEVKAGQLREQDLKKSYATVSQELLVLDSSLRTERERHRQNIRTLESDIASLKGKLQSANEELQNSKLEFEKYKVRAHSVLKQHQKNAAGADNTETTDAHSQGVIDQMKRQIEHLAEQLQRSQAETKTARDEYDLVAQQHQSVLLELEKQQKEWRNRLDEVVKQNSIDMGNELEKQLNLQYEKLTTKYQNKLAEQEAEHEQVLQQHLQTIEALKREVAEIQQNPQRPSSPQEELSAVGDISTLERQAAEGSESVSPAQPLLLQTVPWELVPTGSATTLESLLNPRSTEAPPHDKTDDKSVRHLAELLNESESNNLRMTEQIRVLKEEIRRHERNYERQKHAVNLEYLKNIIMKFVTLRGGSEKERLVPVLTTMLKLSPEEKKDLEAVVTKEMQQDAAGASNWGGYLPRWTGFVG</sequence>
<protein>
    <submittedName>
        <fullName evidence="8">Hyaluronan mediated motility receptor</fullName>
    </submittedName>
</protein>
<dbReference type="PANTHER" id="PTHR18902">
    <property type="entry name" value="NUCLEAR MITOTIC APPARATUS PROTEIN 1-RELATED"/>
    <property type="match status" value="1"/>
</dbReference>
<feature type="coiled-coil region" evidence="5">
    <location>
        <begin position="178"/>
        <end position="233"/>
    </location>
</feature>
<dbReference type="Gene3D" id="1.10.220.60">
    <property type="entry name" value="GRIP domain"/>
    <property type="match status" value="1"/>
</dbReference>
<feature type="coiled-coil region" evidence="5">
    <location>
        <begin position="990"/>
        <end position="1052"/>
    </location>
</feature>
<feature type="coiled-coil region" evidence="5">
    <location>
        <begin position="270"/>
        <end position="437"/>
    </location>
</feature>
<evidence type="ECO:0000256" key="3">
    <source>
        <dbReference type="ARBA" id="ARBA00022553"/>
    </source>
</evidence>
<dbReference type="InterPro" id="IPR032023">
    <property type="entry name" value="GCC2_Rab_bind"/>
</dbReference>
<keyword evidence="2" id="KW-0963">Cytoplasm</keyword>
<keyword evidence="4 5" id="KW-0175">Coiled coil</keyword>
<name>A0A131Z717_RHIAP</name>
<feature type="non-terminal residue" evidence="8">
    <location>
        <position position="1"/>
    </location>
</feature>
<evidence type="ECO:0000256" key="6">
    <source>
        <dbReference type="SAM" id="MobiDB-lite"/>
    </source>
</evidence>
<evidence type="ECO:0000256" key="2">
    <source>
        <dbReference type="ARBA" id="ARBA00022490"/>
    </source>
</evidence>
<feature type="coiled-coil region" evidence="5">
    <location>
        <begin position="730"/>
        <end position="778"/>
    </location>
</feature>
<dbReference type="Pfam" id="PF01465">
    <property type="entry name" value="GRIP"/>
    <property type="match status" value="1"/>
</dbReference>
<feature type="coiled-coil region" evidence="5">
    <location>
        <begin position="1282"/>
        <end position="1497"/>
    </location>
</feature>
<feature type="domain" description="GRIP" evidence="7">
    <location>
        <begin position="1829"/>
        <end position="1879"/>
    </location>
</feature>
<dbReference type="SMART" id="SM00755">
    <property type="entry name" value="Grip"/>
    <property type="match status" value="1"/>
</dbReference>
<evidence type="ECO:0000256" key="5">
    <source>
        <dbReference type="SAM" id="Coils"/>
    </source>
</evidence>
<feature type="coiled-coil region" evidence="5">
    <location>
        <begin position="1527"/>
        <end position="1568"/>
    </location>
</feature>
<accession>A0A131Z717</accession>
<dbReference type="InterPro" id="IPR051841">
    <property type="entry name" value="MT-Golgi_org_protein"/>
</dbReference>
<organism evidence="8">
    <name type="scientific">Rhipicephalus appendiculatus</name>
    <name type="common">Brown ear tick</name>
    <dbReference type="NCBI Taxonomy" id="34631"/>
    <lineage>
        <taxon>Eukaryota</taxon>
        <taxon>Metazoa</taxon>
        <taxon>Ecdysozoa</taxon>
        <taxon>Arthropoda</taxon>
        <taxon>Chelicerata</taxon>
        <taxon>Arachnida</taxon>
        <taxon>Acari</taxon>
        <taxon>Parasitiformes</taxon>
        <taxon>Ixodida</taxon>
        <taxon>Ixodoidea</taxon>
        <taxon>Ixodidae</taxon>
        <taxon>Rhipicephalinae</taxon>
        <taxon>Rhipicephalus</taxon>
        <taxon>Rhipicephalus</taxon>
    </lineage>
</organism>
<evidence type="ECO:0000313" key="8">
    <source>
        <dbReference type="EMBL" id="JAP87153.1"/>
    </source>
</evidence>
<dbReference type="EMBL" id="GEDV01001404">
    <property type="protein sequence ID" value="JAP87153.1"/>
    <property type="molecule type" value="Transcribed_RNA"/>
</dbReference>
<comment type="subcellular location">
    <subcellularLocation>
        <location evidence="1">Cytoplasm</location>
    </subcellularLocation>
</comment>
<reference evidence="8" key="1">
    <citation type="journal article" date="2016" name="Ticks Tick Borne Dis.">
        <title>De novo assembly and annotation of the salivary gland transcriptome of Rhipicephalus appendiculatus male and female ticks during blood feeding.</title>
        <authorList>
            <person name="de Castro M.H."/>
            <person name="de Klerk D."/>
            <person name="Pienaar R."/>
            <person name="Latif A.A."/>
            <person name="Rees D.J."/>
            <person name="Mans B.J."/>
        </authorList>
    </citation>
    <scope>NUCLEOTIDE SEQUENCE</scope>
    <source>
        <tissue evidence="8">Salivary glands</tissue>
    </source>
</reference>
<feature type="coiled-coil region" evidence="5">
    <location>
        <begin position="1597"/>
        <end position="1715"/>
    </location>
</feature>
<feature type="coiled-coil region" evidence="5">
    <location>
        <begin position="1799"/>
        <end position="1833"/>
    </location>
</feature>
<evidence type="ECO:0000256" key="4">
    <source>
        <dbReference type="ARBA" id="ARBA00023054"/>
    </source>
</evidence>
<feature type="compositionally biased region" description="Basic and acidic residues" evidence="6">
    <location>
        <begin position="906"/>
        <end position="940"/>
    </location>
</feature>
<dbReference type="SUPFAM" id="SSF57997">
    <property type="entry name" value="Tropomyosin"/>
    <property type="match status" value="1"/>
</dbReference>
<evidence type="ECO:0000256" key="1">
    <source>
        <dbReference type="ARBA" id="ARBA00004496"/>
    </source>
</evidence>